<name>A0ABM8V6Y5_THEXY</name>
<evidence type="ECO:0000313" key="2">
    <source>
        <dbReference type="Proteomes" id="UP000681526"/>
    </source>
</evidence>
<reference evidence="1 2" key="1">
    <citation type="submission" date="2021-04" db="EMBL/GenBank/DDBJ databases">
        <authorList>
            <person name="Rakotoarivonina H."/>
        </authorList>
    </citation>
    <scope>NUCLEOTIDE SEQUENCE [LARGE SCALE GENOMIC DNA]</scope>
    <source>
        <strain evidence="1 2">XE</strain>
    </source>
</reference>
<protein>
    <submittedName>
        <fullName evidence="1">Uncharacterized protein</fullName>
    </submittedName>
</protein>
<sequence>MTKIVPHLWYDKEANTSS</sequence>
<organism evidence="1 2">
    <name type="scientific">Thermobacillus xylanilyticus</name>
    <dbReference type="NCBI Taxonomy" id="76633"/>
    <lineage>
        <taxon>Bacteria</taxon>
        <taxon>Bacillati</taxon>
        <taxon>Bacillota</taxon>
        <taxon>Bacilli</taxon>
        <taxon>Bacillales</taxon>
        <taxon>Paenibacillaceae</taxon>
        <taxon>Thermobacillus</taxon>
    </lineage>
</organism>
<gene>
    <name evidence="1" type="primary">txxe 3121</name>
    <name evidence="1" type="ORF">TXXE_15275</name>
</gene>
<dbReference type="EMBL" id="CAJRAY010000080">
    <property type="protein sequence ID" value="CAG5091223.1"/>
    <property type="molecule type" value="Genomic_DNA"/>
</dbReference>
<evidence type="ECO:0000313" key="1">
    <source>
        <dbReference type="EMBL" id="CAG5091223.1"/>
    </source>
</evidence>
<accession>A0ABM8V6Y5</accession>
<proteinExistence type="predicted"/>
<dbReference type="Proteomes" id="UP000681526">
    <property type="component" value="Unassembled WGS sequence"/>
</dbReference>
<keyword evidence="2" id="KW-1185">Reference proteome</keyword>
<comment type="caution">
    <text evidence="1">The sequence shown here is derived from an EMBL/GenBank/DDBJ whole genome shotgun (WGS) entry which is preliminary data.</text>
</comment>